<dbReference type="Proteomes" id="UP000008392">
    <property type="component" value="Chromosome"/>
</dbReference>
<dbReference type="NCBIfam" id="TIGR01646">
    <property type="entry name" value="vgr_GE"/>
    <property type="match status" value="1"/>
</dbReference>
<dbReference type="Gene3D" id="3.55.50.10">
    <property type="entry name" value="Baseplate protein-like domains"/>
    <property type="match status" value="1"/>
</dbReference>
<dbReference type="SUPFAM" id="SSF69279">
    <property type="entry name" value="Phage tail proteins"/>
    <property type="match status" value="2"/>
</dbReference>
<evidence type="ECO:0000313" key="7">
    <source>
        <dbReference type="Proteomes" id="UP000008392"/>
    </source>
</evidence>
<dbReference type="SUPFAM" id="SSF69255">
    <property type="entry name" value="gp5 N-terminal domain-like"/>
    <property type="match status" value="1"/>
</dbReference>
<evidence type="ECO:0000259" key="5">
    <source>
        <dbReference type="Pfam" id="PF22178"/>
    </source>
</evidence>
<dbReference type="Gene3D" id="2.30.110.50">
    <property type="match status" value="1"/>
</dbReference>
<dbReference type="InterPro" id="IPR054030">
    <property type="entry name" value="Gp5_Vgr_C"/>
</dbReference>
<dbReference type="PANTHER" id="PTHR32305:SF15">
    <property type="entry name" value="PROTEIN RHSA-RELATED"/>
    <property type="match status" value="1"/>
</dbReference>
<dbReference type="HOGENOM" id="CLU_004121_7_3_4"/>
<dbReference type="Gene3D" id="4.10.220.110">
    <property type="match status" value="1"/>
</dbReference>
<reference evidence="6 7" key="4">
    <citation type="journal article" date="2010" name="Environ. Microbiol.">
        <title>The bacterial genus Collimonas: mycophagy, weathering and other adaptive solutions to life in oligotrophic soil environments.</title>
        <authorList>
            <person name="Leveau J.H."/>
            <person name="Uroz S."/>
            <person name="de Boer W."/>
        </authorList>
    </citation>
    <scope>NUCLEOTIDE SEQUENCE [LARGE SCALE GENOMIC DNA]</scope>
    <source>
        <strain evidence="6 7">Ter331</strain>
    </source>
</reference>
<dbReference type="EMBL" id="CP002745">
    <property type="protein sequence ID" value="AEK59902.1"/>
    <property type="molecule type" value="Genomic_DNA"/>
</dbReference>
<dbReference type="Pfam" id="PF22178">
    <property type="entry name" value="Gp5_trimer_C"/>
    <property type="match status" value="1"/>
</dbReference>
<dbReference type="InterPro" id="IPR006531">
    <property type="entry name" value="Gp5/Vgr_OB"/>
</dbReference>
<name>G0A7Z1_COLFT</name>
<dbReference type="NCBIfam" id="TIGR03361">
    <property type="entry name" value="VI_Rhs_Vgr"/>
    <property type="match status" value="1"/>
</dbReference>
<dbReference type="InterPro" id="IPR017847">
    <property type="entry name" value="T6SS_RhsGE_Vgr_subset"/>
</dbReference>
<reference evidence="6 7" key="1">
    <citation type="journal article" date="2004" name="Environ. Microbiol.">
        <title>Phylogeny-function analysis of (meta)genomic libraries: screening for expression of ribosomal RNA genes by large-insert library fluorescent in situ hybridization (LIL-FISH).</title>
        <authorList>
            <person name="Leveau J.H."/>
            <person name="Gerards S."/>
            <person name="de Boer W."/>
            <person name="van Veen J.A."/>
        </authorList>
    </citation>
    <scope>NUCLEOTIDE SEQUENCE [LARGE SCALE GENOMIC DNA]</scope>
    <source>
        <strain evidence="6 7">Ter331</strain>
    </source>
</reference>
<protein>
    <submittedName>
        <fullName evidence="6">Uncharacterized protein</fullName>
    </submittedName>
</protein>
<feature type="domain" description="Gp5/Type VI secretion system Vgr C-terminal trimerisation" evidence="5">
    <location>
        <begin position="487"/>
        <end position="596"/>
    </location>
</feature>
<keyword evidence="3" id="KW-0964">Secreted</keyword>
<sequence>MPMYPNPSAMLARVGRFNQDRRLVRIKTPLDADLLLVHRMYGSEALSKPFQLTLELLSPYDQLELKQLVGQPVLLTMQTAGDERHFHGFVQEFSRTGSDGGLATYQAQLAPWFSFLDYASNCRVFQDQSVLDIAQEVFSKYGQLADYRFDLVAGRYPKLPYCVQYNESDFTFVSRLLEDAGIYYSFEHSESGHKLVLADDSTQCKPLEGDATVRFQPNQELQASDVLDDWRPRRRVGPSVHSIKSFDFKQPRNPLAVELKNDAPRGTLPQFEHYAYDGAASYGNSSVGEQLTAVRAEEAGWQTKVFEGAGTTRVLAIGRYFDLSGHFEHEDDDQTEHRFTALQVKHDARNNFSSDFSEAQDCMYRVEVSALRRKIPYRPLRETAKPRMPGPQTATVVGPKGEEIWHDKYGRVKLQFHWDRLGQFNDQSSCWVRVASPWAGSGMGGVSAPRVGQEVVVDFLDGNPDRPIITGRVYNADNMPPFGQEVSGMRSKTVRGGGFNEVTMHDTGGSELLNMHAQRDMAVTVLNDHNSTVKNNKATKVAVNHSLNVGANQDISVGGNRGATVTGNDTRTVTGTSTATVTGAVTQTYQAGQKRTITAAGYNENITGDYGSTLVGNYSGSTSGNWKRAITGTATRTITGAVSDTMHAGREVTVTGTDKRTVTGAVEDGNTGARLLSVTGNMQHEVSGTHSVYSGSDQTITSGSKVDLIVGGAGISIVGSEIVITAGGSTIKINGSGVSINGSKINLNS</sequence>
<accession>G0A7Z1</accession>
<dbReference type="STRING" id="1005048.CFU_0063"/>
<reference evidence="6 7" key="2">
    <citation type="journal article" date="2006" name="J. Microbiol. Methods">
        <title>Genomic flank-sequencing of plasposon insertion sites for rapid identification of functional genes.</title>
        <authorList>
            <person name="Leveau J.H."/>
            <person name="Gerards S."/>
            <person name="Fritsche K."/>
            <person name="Zondag G."/>
            <person name="van Veen J.A."/>
        </authorList>
    </citation>
    <scope>NUCLEOTIDE SEQUENCE [LARGE SCALE GENOMIC DNA]</scope>
    <source>
        <strain evidence="6 7">Ter331</strain>
    </source>
</reference>
<dbReference type="InterPro" id="IPR037026">
    <property type="entry name" value="Vgr_OB-fold_dom_sf"/>
</dbReference>
<reference evidence="6 7" key="5">
    <citation type="journal article" date="2011" name="ISME J.">
        <title>Dual transcriptional profiling of a bacterial/fungal confrontation: Collimonas fungivorans versus Aspergillus niger.</title>
        <authorList>
            <person name="Mela F."/>
            <person name="Fritsche K."/>
            <person name="de Boer W."/>
            <person name="van Veen J.A."/>
            <person name="de Graaff L.H."/>
            <person name="van den Berg M."/>
            <person name="Leveau J.H."/>
        </authorList>
    </citation>
    <scope>NUCLEOTIDE SEQUENCE [LARGE SCALE GENOMIC DNA]</scope>
    <source>
        <strain evidence="6 7">Ter331</strain>
    </source>
</reference>
<dbReference type="InterPro" id="IPR050708">
    <property type="entry name" value="T6SS_VgrG/RHS"/>
</dbReference>
<organism evidence="6 7">
    <name type="scientific">Collimonas fungivorans (strain Ter331)</name>
    <dbReference type="NCBI Taxonomy" id="1005048"/>
    <lineage>
        <taxon>Bacteria</taxon>
        <taxon>Pseudomonadati</taxon>
        <taxon>Pseudomonadota</taxon>
        <taxon>Betaproteobacteria</taxon>
        <taxon>Burkholderiales</taxon>
        <taxon>Oxalobacteraceae</taxon>
        <taxon>Collimonas</taxon>
    </lineage>
</organism>
<gene>
    <name evidence="6" type="primary">vrgS</name>
    <name evidence="6" type="ordered locus">CFU_0063</name>
</gene>
<keyword evidence="7" id="KW-1185">Reference proteome</keyword>
<comment type="similarity">
    <text evidence="2">Belongs to the VgrG protein family.</text>
</comment>
<proteinExistence type="inferred from homology"/>
<dbReference type="InterPro" id="IPR006533">
    <property type="entry name" value="T6SS_Vgr_RhsGE"/>
</dbReference>
<dbReference type="Gene3D" id="2.40.50.230">
    <property type="entry name" value="Gp5 N-terminal domain"/>
    <property type="match status" value="1"/>
</dbReference>
<feature type="domain" description="Gp5/Type VI secretion system Vgr protein OB-fold" evidence="4">
    <location>
        <begin position="407"/>
        <end position="474"/>
    </location>
</feature>
<reference evidence="6 7" key="3">
    <citation type="journal article" date="2008" name="FEMS Microbiol. Ecol.">
        <title>Identification and characterization of genes underlying chitinolysis in Collimonas fungivorans Ter331.</title>
        <authorList>
            <person name="Fritsche K."/>
            <person name="de Boer W."/>
            <person name="Gerards S."/>
            <person name="van den Berg M."/>
            <person name="van Veen J.A."/>
            <person name="Leveau J.H."/>
        </authorList>
    </citation>
    <scope>NUCLEOTIDE SEQUENCE [LARGE SCALE GENOMIC DNA]</scope>
    <source>
        <strain evidence="6 7">Ter331</strain>
    </source>
</reference>
<dbReference type="Pfam" id="PF05954">
    <property type="entry name" value="Phage_GPD"/>
    <property type="match status" value="1"/>
</dbReference>
<dbReference type="SUPFAM" id="SSF69349">
    <property type="entry name" value="Phage fibre proteins"/>
    <property type="match status" value="2"/>
</dbReference>
<reference evidence="7" key="6">
    <citation type="submission" date="2011-05" db="EMBL/GenBank/DDBJ databases">
        <title>Complete sequence of Collimonas fungivorans Ter331.</title>
        <authorList>
            <person name="Leveau J.H."/>
        </authorList>
    </citation>
    <scope>NUCLEOTIDE SEQUENCE [LARGE SCALE GENOMIC DNA]</scope>
    <source>
        <strain evidence="7">Ter331</strain>
    </source>
</reference>
<dbReference type="AlphaFoldDB" id="G0A7Z1"/>
<dbReference type="eggNOG" id="COG3501">
    <property type="taxonomic scope" value="Bacteria"/>
</dbReference>
<dbReference type="PANTHER" id="PTHR32305">
    <property type="match status" value="1"/>
</dbReference>
<dbReference type="Pfam" id="PF04717">
    <property type="entry name" value="Phage_base_V"/>
    <property type="match status" value="1"/>
</dbReference>
<comment type="subcellular location">
    <subcellularLocation>
        <location evidence="1">Secreted</location>
    </subcellularLocation>
</comment>
<evidence type="ECO:0000256" key="2">
    <source>
        <dbReference type="ARBA" id="ARBA00005558"/>
    </source>
</evidence>
<evidence type="ECO:0000259" key="4">
    <source>
        <dbReference type="Pfam" id="PF04717"/>
    </source>
</evidence>
<evidence type="ECO:0000313" key="6">
    <source>
        <dbReference type="EMBL" id="AEK59902.1"/>
    </source>
</evidence>
<dbReference type="KEGG" id="cfu:CFU_0063"/>
<evidence type="ECO:0000256" key="1">
    <source>
        <dbReference type="ARBA" id="ARBA00004613"/>
    </source>
</evidence>
<evidence type="ECO:0000256" key="3">
    <source>
        <dbReference type="ARBA" id="ARBA00022525"/>
    </source>
</evidence>
<dbReference type="GO" id="GO:0005576">
    <property type="term" value="C:extracellular region"/>
    <property type="evidence" value="ECO:0007669"/>
    <property type="project" value="UniProtKB-SubCell"/>
</dbReference>